<comment type="caution">
    <text evidence="3">The sequence shown here is derived from an EMBL/GenBank/DDBJ whole genome shotgun (WGS) entry which is preliminary data.</text>
</comment>
<dbReference type="Gene3D" id="3.40.50.410">
    <property type="entry name" value="von Willebrand factor, type A domain"/>
    <property type="match status" value="1"/>
</dbReference>
<dbReference type="AlphaFoldDB" id="A0A6M1RE71"/>
<protein>
    <submittedName>
        <fullName evidence="3">VWA domain-containing protein</fullName>
    </submittedName>
</protein>
<dbReference type="InterPro" id="IPR036465">
    <property type="entry name" value="vWFA_dom_sf"/>
</dbReference>
<name>A0A6M1RE71_9ACTN</name>
<reference evidence="3 4" key="1">
    <citation type="submission" date="2020-02" db="EMBL/GenBank/DDBJ databases">
        <title>Whole-genome analyses of novel actinobacteria.</title>
        <authorList>
            <person name="Sahin N."/>
        </authorList>
    </citation>
    <scope>NUCLEOTIDE SEQUENCE [LARGE SCALE GENOMIC DNA]</scope>
    <source>
        <strain evidence="3 4">KC13</strain>
    </source>
</reference>
<dbReference type="PROSITE" id="PS50234">
    <property type="entry name" value="VWFA"/>
    <property type="match status" value="1"/>
</dbReference>
<keyword evidence="1" id="KW-0472">Membrane</keyword>
<dbReference type="Proteomes" id="UP000483261">
    <property type="component" value="Unassembled WGS sequence"/>
</dbReference>
<dbReference type="Pfam" id="PF13519">
    <property type="entry name" value="VWA_2"/>
    <property type="match status" value="1"/>
</dbReference>
<dbReference type="Pfam" id="PF13531">
    <property type="entry name" value="SBP_bac_11"/>
    <property type="match status" value="1"/>
</dbReference>
<accession>A0A6M1RE71</accession>
<dbReference type="SMART" id="SM00327">
    <property type="entry name" value="VWA"/>
    <property type="match status" value="1"/>
</dbReference>
<dbReference type="InterPro" id="IPR002035">
    <property type="entry name" value="VWF_A"/>
</dbReference>
<sequence>MPLLPFPRAVVSVVAMVAIFFGGWAVEQTPSHLADMIRSPFTWAALIFLGIGVAAELPISRHQRWGRALVTVLDGTGEQVGYGFVVSPQRILTTRRVAEMAVENLADDTLTVRFPHLRTATGEVSVQVRLADSQGDVVALDVVGVERLPRRVLPFRFAAPVVNTKVLVHDPTARNGAGDWVEAEIRSAAQEHVDVKTERNEAPLDAGVCEGVPMVHARTGRLLGMCDGSVGDDATRVLISSTFAGLNTRISLPRRFARAFAEIIAAVVAGLGNWVRGHAIMAVAGAVVLAVVGTVLVIRWIDGPGSTGECLVLDVTSSTEKDDLVQRLATEFETGREVDGRCVDVNVLGLTSGAAMEALASDWDVEIVEPMFERSQTGRSRPDVWLPTSSMWTDLLELDTKKTYETLGPVTESVMVIAVPEGTADGEEVSMEWLKAKAVAGKTAGTGFVLGRDEPLWSTSGLGASMLTYNAAVRAGAAAGASVRITPEAPEDEAVNAWVRELESSVGSYGDEATTYVQDLYCGIVEPVDALVIQKQLVDLYNSGRPSGAEPDCDQLPGYGEKSHPRVRRFESHIPPEGTLAMDHPYVLMPGLSEAQRELAEEFYEFLGEDEAQAAFVEDGFERIGSVDEDDTFPQPEAEAIQRIRAEWDGVRKNSQVILLIDNSGSMNDEVAPGAAKIDRVQSAANAAIGLLAPKDELAVWTFGSSVHKTALAPMGDRISQVRAEIGAIEAGGTTTQLPAAVQAAHDALAQTNDPDNPKTKAVVLLTDGATNLTPDGSDAEENQAANDALVADIAGSESRVRIYTIPYGNSADKCLLEKVAAASGARYYGAGARESLINDVMLAVFGNFGTQAAAANLPSIEAKARIPAGDCGPSSGAGQR</sequence>
<feature type="transmembrane region" description="Helical" evidence="1">
    <location>
        <begin position="41"/>
        <end position="59"/>
    </location>
</feature>
<evidence type="ECO:0000259" key="2">
    <source>
        <dbReference type="PROSITE" id="PS50234"/>
    </source>
</evidence>
<proteinExistence type="predicted"/>
<dbReference type="EMBL" id="JAALAA010000034">
    <property type="protein sequence ID" value="NGN95938.1"/>
    <property type="molecule type" value="Genomic_DNA"/>
</dbReference>
<evidence type="ECO:0000256" key="1">
    <source>
        <dbReference type="SAM" id="Phobius"/>
    </source>
</evidence>
<dbReference type="RefSeq" id="WP_165114269.1">
    <property type="nucleotide sequence ID" value="NZ_JAALAA010000034.1"/>
</dbReference>
<feature type="transmembrane region" description="Helical" evidence="1">
    <location>
        <begin position="280"/>
        <end position="301"/>
    </location>
</feature>
<evidence type="ECO:0000313" key="4">
    <source>
        <dbReference type="Proteomes" id="UP000483261"/>
    </source>
</evidence>
<dbReference type="SUPFAM" id="SSF53850">
    <property type="entry name" value="Periplasmic binding protein-like II"/>
    <property type="match status" value="1"/>
</dbReference>
<evidence type="ECO:0000313" key="3">
    <source>
        <dbReference type="EMBL" id="NGN95938.1"/>
    </source>
</evidence>
<keyword evidence="1" id="KW-0812">Transmembrane</keyword>
<dbReference type="SUPFAM" id="SSF53300">
    <property type="entry name" value="vWA-like"/>
    <property type="match status" value="1"/>
</dbReference>
<dbReference type="PANTHER" id="PTHR10579:SF43">
    <property type="entry name" value="ZINC FINGER (C3HC4-TYPE RING FINGER) FAMILY PROTEIN"/>
    <property type="match status" value="1"/>
</dbReference>
<dbReference type="InterPro" id="IPR051266">
    <property type="entry name" value="CLCR"/>
</dbReference>
<gene>
    <name evidence="3" type="ORF">G5C66_24760</name>
</gene>
<feature type="domain" description="VWFA" evidence="2">
    <location>
        <begin position="656"/>
        <end position="845"/>
    </location>
</feature>
<organism evidence="3 4">
    <name type="scientific">Nocardioides turkmenicus</name>
    <dbReference type="NCBI Taxonomy" id="2711220"/>
    <lineage>
        <taxon>Bacteria</taxon>
        <taxon>Bacillati</taxon>
        <taxon>Actinomycetota</taxon>
        <taxon>Actinomycetes</taxon>
        <taxon>Propionibacteriales</taxon>
        <taxon>Nocardioidaceae</taxon>
        <taxon>Nocardioides</taxon>
    </lineage>
</organism>
<keyword evidence="1" id="KW-1133">Transmembrane helix</keyword>
<dbReference type="PANTHER" id="PTHR10579">
    <property type="entry name" value="CALCIUM-ACTIVATED CHLORIDE CHANNEL REGULATOR"/>
    <property type="match status" value="1"/>
</dbReference>
<keyword evidence="4" id="KW-1185">Reference proteome</keyword>